<evidence type="ECO:0000256" key="2">
    <source>
        <dbReference type="SAM" id="MobiDB-lite"/>
    </source>
</evidence>
<proteinExistence type="predicted"/>
<feature type="coiled-coil region" evidence="1">
    <location>
        <begin position="70"/>
        <end position="118"/>
    </location>
</feature>
<dbReference type="GeneID" id="14913999"/>
<gene>
    <name evidence="3" type="ORF">ACA1_238140</name>
</gene>
<keyword evidence="4" id="KW-1185">Reference proteome</keyword>
<evidence type="ECO:0000313" key="4">
    <source>
        <dbReference type="Proteomes" id="UP000011083"/>
    </source>
</evidence>
<dbReference type="Gene3D" id="3.30.1120.160">
    <property type="match status" value="1"/>
</dbReference>
<protein>
    <submittedName>
        <fullName evidence="3">Uncharacterized protein</fullName>
    </submittedName>
</protein>
<evidence type="ECO:0000313" key="3">
    <source>
        <dbReference type="EMBL" id="ELR13301.1"/>
    </source>
</evidence>
<keyword evidence="1" id="KW-0175">Coiled coil</keyword>
<dbReference type="AlphaFoldDB" id="L8GM52"/>
<feature type="region of interest" description="Disordered" evidence="2">
    <location>
        <begin position="130"/>
        <end position="149"/>
    </location>
</feature>
<feature type="compositionally biased region" description="Basic and acidic residues" evidence="2">
    <location>
        <begin position="211"/>
        <end position="223"/>
    </location>
</feature>
<name>L8GM52_ACACF</name>
<dbReference type="VEuPathDB" id="AmoebaDB:ACA1_238140"/>
<evidence type="ECO:0000256" key="1">
    <source>
        <dbReference type="SAM" id="Coils"/>
    </source>
</evidence>
<feature type="region of interest" description="Disordered" evidence="2">
    <location>
        <begin position="380"/>
        <end position="407"/>
    </location>
</feature>
<feature type="compositionally biased region" description="Polar residues" evidence="2">
    <location>
        <begin position="284"/>
        <end position="297"/>
    </location>
</feature>
<accession>L8GM52</accession>
<dbReference type="RefSeq" id="XP_004335314.1">
    <property type="nucleotide sequence ID" value="XM_004335266.1"/>
</dbReference>
<dbReference type="KEGG" id="acan:ACA1_238140"/>
<feature type="region of interest" description="Disordered" evidence="2">
    <location>
        <begin position="174"/>
        <end position="298"/>
    </location>
</feature>
<organism evidence="3 4">
    <name type="scientific">Acanthamoeba castellanii (strain ATCC 30010 / Neff)</name>
    <dbReference type="NCBI Taxonomy" id="1257118"/>
    <lineage>
        <taxon>Eukaryota</taxon>
        <taxon>Amoebozoa</taxon>
        <taxon>Discosea</taxon>
        <taxon>Longamoebia</taxon>
        <taxon>Centramoebida</taxon>
        <taxon>Acanthamoebidae</taxon>
        <taxon>Acanthamoeba</taxon>
    </lineage>
</organism>
<sequence length="446" mass="47854">MANVPLPLSTVLTKSNSFLLSSPHSSSSSSELPHSSRDAASSPPDAASPLTSSSSGNATLRRRGTTVMVVRSTEEENKVLREHIEQLQILLQEKHNEVQHFKTQLQAAKHEIAVLKGQLASGVPARLESMAPRGLGGGGPRSSKSTATGEGSLVEIGSHLYDDSLEDPNNAEAAAMGEGSQRAKGGAAGHHQGEEEDERTTTTSSDDVKDEEGGQQKRDADRRKERKKSMLMAMSRVDHSRFGMEVGGRSSLRAKSKERGDVLSMFKRDDASGDGEDSNRGPAHNNSQQSAAISESPSPLFAPADSGFVVEEEHECEFCILLLLLLVVWVLHRGIQITTTFFAAEGTNWYHEHFYGQPHRNFLGIETPLGTVLVSCKREGKAGEERNSQTSGDALQTSSGTYAATDGDQKVSMPAVSIDTAGGRDPIEKLLNTVNPLLFSAGIVKV</sequence>
<dbReference type="Proteomes" id="UP000011083">
    <property type="component" value="Unassembled WGS sequence"/>
</dbReference>
<feature type="region of interest" description="Disordered" evidence="2">
    <location>
        <begin position="18"/>
        <end position="64"/>
    </location>
</feature>
<feature type="compositionally biased region" description="Basic and acidic residues" evidence="2">
    <location>
        <begin position="255"/>
        <end position="271"/>
    </location>
</feature>
<reference evidence="3 4" key="1">
    <citation type="journal article" date="2013" name="Genome Biol.">
        <title>Genome of Acanthamoeba castellanii highlights extensive lateral gene transfer and early evolution of tyrosine kinase signaling.</title>
        <authorList>
            <person name="Clarke M."/>
            <person name="Lohan A.J."/>
            <person name="Liu B."/>
            <person name="Lagkouvardos I."/>
            <person name="Roy S."/>
            <person name="Zafar N."/>
            <person name="Bertelli C."/>
            <person name="Schilde C."/>
            <person name="Kianianmomeni A."/>
            <person name="Burglin T.R."/>
            <person name="Frech C."/>
            <person name="Turcotte B."/>
            <person name="Kopec K.O."/>
            <person name="Synnott J.M."/>
            <person name="Choo C."/>
            <person name="Paponov I."/>
            <person name="Finkler A."/>
            <person name="Soon Heng Tan C."/>
            <person name="Hutchins A.P."/>
            <person name="Weinmeier T."/>
            <person name="Rattei T."/>
            <person name="Chu J.S."/>
            <person name="Gimenez G."/>
            <person name="Irimia M."/>
            <person name="Rigden D.J."/>
            <person name="Fitzpatrick D.A."/>
            <person name="Lorenzo-Morales J."/>
            <person name="Bateman A."/>
            <person name="Chiu C.H."/>
            <person name="Tang P."/>
            <person name="Hegemann P."/>
            <person name="Fromm H."/>
            <person name="Raoult D."/>
            <person name="Greub G."/>
            <person name="Miranda-Saavedra D."/>
            <person name="Chen N."/>
            <person name="Nash P."/>
            <person name="Ginger M.L."/>
            <person name="Horn M."/>
            <person name="Schaap P."/>
            <person name="Caler L."/>
            <person name="Loftus B."/>
        </authorList>
    </citation>
    <scope>NUCLEOTIDE SEQUENCE [LARGE SCALE GENOMIC DNA]</scope>
    <source>
        <strain evidence="3 4">Neff</strain>
    </source>
</reference>
<dbReference type="EMBL" id="KB008093">
    <property type="protein sequence ID" value="ELR13301.1"/>
    <property type="molecule type" value="Genomic_DNA"/>
</dbReference>
<feature type="compositionally biased region" description="Low complexity" evidence="2">
    <location>
        <begin position="18"/>
        <end position="55"/>
    </location>
</feature>
<feature type="compositionally biased region" description="Polar residues" evidence="2">
    <location>
        <begin position="388"/>
        <end position="402"/>
    </location>
</feature>